<dbReference type="Gene3D" id="3.50.50.60">
    <property type="entry name" value="FAD/NAD(P)-binding domain"/>
    <property type="match status" value="1"/>
</dbReference>
<dbReference type="InterPro" id="IPR036188">
    <property type="entry name" value="FAD/NAD-bd_sf"/>
</dbReference>
<proteinExistence type="inferred from homology"/>
<keyword evidence="9" id="KW-1185">Reference proteome</keyword>
<dbReference type="PANTHER" id="PTHR43098:SF3">
    <property type="entry name" value="L-ORNITHINE N(5)-MONOOXYGENASE-RELATED"/>
    <property type="match status" value="1"/>
</dbReference>
<keyword evidence="7" id="KW-0503">Monooxygenase</keyword>
<dbReference type="AlphaFoldDB" id="A0A816HMQ4"/>
<dbReference type="SUPFAM" id="SSF51905">
    <property type="entry name" value="FAD/NAD(P)-binding domain"/>
    <property type="match status" value="1"/>
</dbReference>
<sequence length="176" mass="20252">KTTVDFSDRRVAVIGTGSSGAQCIPMIAKQASQLYVIQRTPNYVISASNKPIDNEYEKDWKSNYNQRRRQILQSQAGMFFDTENDSSIMEMTDKERFELGWKRGGFSFYTAFNGRLNDKDISGIISDCFHDKIWEIVKDQNIAQALTPYDHLFGSKRPCVSAQYYETFNRDNVTLV</sequence>
<dbReference type="Proteomes" id="UP000663828">
    <property type="component" value="Unassembled WGS sequence"/>
</dbReference>
<comment type="similarity">
    <text evidence="2">Belongs to the FAD-binding monooxygenase family.</text>
</comment>
<feature type="non-terminal residue" evidence="8">
    <location>
        <position position="1"/>
    </location>
</feature>
<feature type="non-terminal residue" evidence="8">
    <location>
        <position position="176"/>
    </location>
</feature>
<evidence type="ECO:0000256" key="5">
    <source>
        <dbReference type="ARBA" id="ARBA00022857"/>
    </source>
</evidence>
<accession>A0A816HMQ4</accession>
<evidence type="ECO:0000256" key="3">
    <source>
        <dbReference type="ARBA" id="ARBA00022630"/>
    </source>
</evidence>
<evidence type="ECO:0000256" key="6">
    <source>
        <dbReference type="ARBA" id="ARBA00023002"/>
    </source>
</evidence>
<evidence type="ECO:0000256" key="2">
    <source>
        <dbReference type="ARBA" id="ARBA00010139"/>
    </source>
</evidence>
<keyword evidence="4" id="KW-0274">FAD</keyword>
<keyword evidence="3" id="KW-0285">Flavoprotein</keyword>
<gene>
    <name evidence="8" type="ORF">XAT740_LOCUS63718</name>
</gene>
<evidence type="ECO:0000256" key="4">
    <source>
        <dbReference type="ARBA" id="ARBA00022827"/>
    </source>
</evidence>
<dbReference type="EMBL" id="CAJNOR010020291">
    <property type="protein sequence ID" value="CAF1690385.1"/>
    <property type="molecule type" value="Genomic_DNA"/>
</dbReference>
<evidence type="ECO:0000313" key="8">
    <source>
        <dbReference type="EMBL" id="CAF1690385.1"/>
    </source>
</evidence>
<comment type="caution">
    <text evidence="8">The sequence shown here is derived from an EMBL/GenBank/DDBJ whole genome shotgun (WGS) entry which is preliminary data.</text>
</comment>
<reference evidence="8" key="1">
    <citation type="submission" date="2021-02" db="EMBL/GenBank/DDBJ databases">
        <authorList>
            <person name="Nowell W R."/>
        </authorList>
    </citation>
    <scope>NUCLEOTIDE SEQUENCE</scope>
</reference>
<protein>
    <recommendedName>
        <fullName evidence="10">Cyclohexanone monooxygenase</fullName>
    </recommendedName>
</protein>
<dbReference type="InterPro" id="IPR050775">
    <property type="entry name" value="FAD-binding_Monooxygenases"/>
</dbReference>
<keyword evidence="5" id="KW-0521">NADP</keyword>
<evidence type="ECO:0000256" key="1">
    <source>
        <dbReference type="ARBA" id="ARBA00001974"/>
    </source>
</evidence>
<comment type="cofactor">
    <cofactor evidence="1">
        <name>FAD</name>
        <dbReference type="ChEBI" id="CHEBI:57692"/>
    </cofactor>
</comment>
<evidence type="ECO:0008006" key="10">
    <source>
        <dbReference type="Google" id="ProtNLM"/>
    </source>
</evidence>
<evidence type="ECO:0000256" key="7">
    <source>
        <dbReference type="ARBA" id="ARBA00023033"/>
    </source>
</evidence>
<organism evidence="8 9">
    <name type="scientific">Adineta ricciae</name>
    <name type="common">Rotifer</name>
    <dbReference type="NCBI Taxonomy" id="249248"/>
    <lineage>
        <taxon>Eukaryota</taxon>
        <taxon>Metazoa</taxon>
        <taxon>Spiralia</taxon>
        <taxon>Gnathifera</taxon>
        <taxon>Rotifera</taxon>
        <taxon>Eurotatoria</taxon>
        <taxon>Bdelloidea</taxon>
        <taxon>Adinetida</taxon>
        <taxon>Adinetidae</taxon>
        <taxon>Adineta</taxon>
    </lineage>
</organism>
<evidence type="ECO:0000313" key="9">
    <source>
        <dbReference type="Proteomes" id="UP000663828"/>
    </source>
</evidence>
<keyword evidence="6" id="KW-0560">Oxidoreductase</keyword>
<name>A0A816HMQ4_ADIRI</name>
<dbReference type="PANTHER" id="PTHR43098">
    <property type="entry name" value="L-ORNITHINE N(5)-MONOOXYGENASE-RELATED"/>
    <property type="match status" value="1"/>
</dbReference>
<dbReference type="GO" id="GO:0004497">
    <property type="term" value="F:monooxygenase activity"/>
    <property type="evidence" value="ECO:0007669"/>
    <property type="project" value="UniProtKB-KW"/>
</dbReference>